<keyword evidence="3" id="KW-1185">Reference proteome</keyword>
<organism evidence="2 3">
    <name type="scientific">Petrocella atlantisensis</name>
    <dbReference type="NCBI Taxonomy" id="2173034"/>
    <lineage>
        <taxon>Bacteria</taxon>
        <taxon>Bacillati</taxon>
        <taxon>Bacillota</taxon>
        <taxon>Clostridia</taxon>
        <taxon>Lachnospirales</taxon>
        <taxon>Vallitaleaceae</taxon>
        <taxon>Petrocella</taxon>
    </lineage>
</organism>
<proteinExistence type="predicted"/>
<dbReference type="InterPro" id="IPR029044">
    <property type="entry name" value="Nucleotide-diphossugar_trans"/>
</dbReference>
<dbReference type="AlphaFoldDB" id="A0A3P7PEP1"/>
<dbReference type="KEGG" id="cbar:PATL70BA_2641"/>
<gene>
    <name evidence="2" type="ORF">PATL70BA_2641</name>
</gene>
<dbReference type="OrthoDB" id="9801899at2"/>
<dbReference type="Pfam" id="PF00483">
    <property type="entry name" value="NTP_transferase"/>
    <property type="match status" value="1"/>
</dbReference>
<keyword evidence="2" id="KW-0808">Transferase</keyword>
<dbReference type="InterPro" id="IPR005835">
    <property type="entry name" value="NTP_transferase_dom"/>
</dbReference>
<dbReference type="Gene3D" id="3.90.550.10">
    <property type="entry name" value="Spore Coat Polysaccharide Biosynthesis Protein SpsA, Chain A"/>
    <property type="match status" value="1"/>
</dbReference>
<evidence type="ECO:0000259" key="1">
    <source>
        <dbReference type="Pfam" id="PF00483"/>
    </source>
</evidence>
<dbReference type="PANTHER" id="PTHR22572">
    <property type="entry name" value="SUGAR-1-PHOSPHATE GUANYL TRANSFERASE"/>
    <property type="match status" value="1"/>
</dbReference>
<evidence type="ECO:0000313" key="3">
    <source>
        <dbReference type="Proteomes" id="UP000279029"/>
    </source>
</evidence>
<reference evidence="2 3" key="1">
    <citation type="submission" date="2018-09" db="EMBL/GenBank/DDBJ databases">
        <authorList>
            <person name="Postec A."/>
        </authorList>
    </citation>
    <scope>NUCLEOTIDE SEQUENCE [LARGE SCALE GENOMIC DNA]</scope>
    <source>
        <strain evidence="2">70B-A</strain>
    </source>
</reference>
<dbReference type="Proteomes" id="UP000279029">
    <property type="component" value="Chromosome"/>
</dbReference>
<accession>A0A3P7PEP1</accession>
<dbReference type="EMBL" id="LR130778">
    <property type="protein sequence ID" value="VDN48543.1"/>
    <property type="molecule type" value="Genomic_DNA"/>
</dbReference>
<dbReference type="GO" id="GO:0016740">
    <property type="term" value="F:transferase activity"/>
    <property type="evidence" value="ECO:0007669"/>
    <property type="project" value="UniProtKB-KW"/>
</dbReference>
<feature type="domain" description="Nucleotidyl transferase" evidence="1">
    <location>
        <begin position="122"/>
        <end position="343"/>
    </location>
</feature>
<evidence type="ECO:0000313" key="2">
    <source>
        <dbReference type="EMBL" id="VDN48543.1"/>
    </source>
</evidence>
<name>A0A3P7PEP1_9FIRM</name>
<sequence length="348" mass="40348">MDIKDYFVNEECTVIDAMEALDKVAKKVLFLCDGLKLIAAITDGDIRRWILRKGDLYAKIKEVANFNPKFLYEEKKEKAIEYMKKHSIEAIPICDHQMNILSVVRWNDDATELKKYLDVPVVVMAGGLGTRLYPYTKILPKPLIPIGEIPIAEHILNRFYMNGCHDFYLVINHKKNMIKAYFNEIIKKYDLTYIEEEEPLGTGGGLSLLKGKIESTFILSNCDIIILEDYSKIYKYHIKEKNKITMVCSLKKFKIPYGVVEIGENGMIESMKEKPELSFFTNTGMYIVDASIIEELDDHQFIGFPDIIQRYKELGEKIGVYPISENSWLDMGQLDEMEEMKRRLEFDV</sequence>
<protein>
    <submittedName>
        <fullName evidence="2">Nucleotidyltransferase</fullName>
    </submittedName>
</protein>
<dbReference type="RefSeq" id="WP_125137663.1">
    <property type="nucleotide sequence ID" value="NZ_LR130778.1"/>
</dbReference>
<dbReference type="InterPro" id="IPR050486">
    <property type="entry name" value="Mannose-1P_guanyltransferase"/>
</dbReference>
<dbReference type="SUPFAM" id="SSF53448">
    <property type="entry name" value="Nucleotide-diphospho-sugar transferases"/>
    <property type="match status" value="1"/>
</dbReference>
<dbReference type="Gene3D" id="3.10.580.10">
    <property type="entry name" value="CBS-domain"/>
    <property type="match status" value="1"/>
</dbReference>
<dbReference type="InterPro" id="IPR046342">
    <property type="entry name" value="CBS_dom_sf"/>
</dbReference>